<evidence type="ECO:0000313" key="1">
    <source>
        <dbReference type="EMBL" id="KAJ1928631.1"/>
    </source>
</evidence>
<dbReference type="EMBL" id="JANBPW010006622">
    <property type="protein sequence ID" value="KAJ1928631.1"/>
    <property type="molecule type" value="Genomic_DNA"/>
</dbReference>
<accession>A0ACC1IXZ5</accession>
<proteinExistence type="predicted"/>
<name>A0ACC1IXZ5_9FUNG</name>
<gene>
    <name evidence="1" type="ORF">FBU59_007117</name>
</gene>
<reference evidence="1" key="1">
    <citation type="submission" date="2022-07" db="EMBL/GenBank/DDBJ databases">
        <title>Phylogenomic reconstructions and comparative analyses of Kickxellomycotina fungi.</title>
        <authorList>
            <person name="Reynolds N.K."/>
            <person name="Stajich J.E."/>
            <person name="Barry K."/>
            <person name="Grigoriev I.V."/>
            <person name="Crous P."/>
            <person name="Smith M.E."/>
        </authorList>
    </citation>
    <scope>NUCLEOTIDE SEQUENCE</scope>
    <source>
        <strain evidence="1">NRRL 5244</strain>
    </source>
</reference>
<keyword evidence="2" id="KW-1185">Reference proteome</keyword>
<organism evidence="1 2">
    <name type="scientific">Linderina macrospora</name>
    <dbReference type="NCBI Taxonomy" id="4868"/>
    <lineage>
        <taxon>Eukaryota</taxon>
        <taxon>Fungi</taxon>
        <taxon>Fungi incertae sedis</taxon>
        <taxon>Zoopagomycota</taxon>
        <taxon>Kickxellomycotina</taxon>
        <taxon>Kickxellomycetes</taxon>
        <taxon>Kickxellales</taxon>
        <taxon>Kickxellaceae</taxon>
        <taxon>Linderina</taxon>
    </lineage>
</organism>
<comment type="caution">
    <text evidence="1">The sequence shown here is derived from an EMBL/GenBank/DDBJ whole genome shotgun (WGS) entry which is preliminary data.</text>
</comment>
<evidence type="ECO:0000313" key="2">
    <source>
        <dbReference type="Proteomes" id="UP001150603"/>
    </source>
</evidence>
<sequence length="231" mass="27396">MKMAGCNQDFFVVARDSVFEFVLMENTGIKAEFMDHDANRYISRTIHDPTYIAWRMRRMQFVKDNIPKRLPNGQFKLKDHIGNEVLDGERFRLTVDIERYHAHYAGEHRNDEDPEYKGVDLSPGFLMMYPGDDSIFTSETIDGIVFLKYGEEYVYCPDDDGRVIKTSQELPEKNQRLQLEYDEGVLFLSRWDRFGYACEDWLDHRGYIRFENEDGDYSNDPRLELRLVKIQ</sequence>
<dbReference type="Proteomes" id="UP001150603">
    <property type="component" value="Unassembled WGS sequence"/>
</dbReference>
<protein>
    <submittedName>
        <fullName evidence="1">Uncharacterized protein</fullName>
    </submittedName>
</protein>